<sequence>MQLSPYTPGEVAREVPGREAQLQQIGGMLTLPALHGRFSGRIRVDVGPRGVGKTSLLRRVQEDAILLGLAPLYVTAGNGPLAAVIADEARTLVGEWGAPSATSDWLDRLSVTLGVPGIAQVTAETSPGVSSPQATRAFRKLLEKMSKEALNQGLKGIAVLVDELQDADEESLRTIAYAWQELQGSKTPAVFVAAGLSHTADVVTAAVTSAERFQFRTMRDLEDHEVREALTQPATDLGVRWETPALQEVVQRSQGYPYAVQLWGDAMWQAAGSPDRGGVIGAESLDEAQNSVNQDMSALHRARWSKASPREREVLSAMAHLGSVDVVRADIAKALGVTSGALGTVRQSLLDKGIIQIAGHGLLSFTAPGFIEHVISLEDR</sequence>
<dbReference type="PANTHER" id="PTHR34301:SF8">
    <property type="entry name" value="ATPASE DOMAIN-CONTAINING PROTEIN"/>
    <property type="match status" value="1"/>
</dbReference>
<dbReference type="Pfam" id="PF13191">
    <property type="entry name" value="AAA_16"/>
    <property type="match status" value="1"/>
</dbReference>
<evidence type="ECO:0000313" key="2">
    <source>
        <dbReference type="EMBL" id="MBP2384433.1"/>
    </source>
</evidence>
<dbReference type="InterPro" id="IPR027417">
    <property type="entry name" value="P-loop_NTPase"/>
</dbReference>
<reference evidence="2 3" key="1">
    <citation type="submission" date="2021-03" db="EMBL/GenBank/DDBJ databases">
        <title>Sequencing the genomes of 1000 actinobacteria strains.</title>
        <authorList>
            <person name="Klenk H.-P."/>
        </authorList>
    </citation>
    <scope>NUCLEOTIDE SEQUENCE [LARGE SCALE GENOMIC DNA]</scope>
    <source>
        <strain evidence="2 3">DSM 14566</strain>
    </source>
</reference>
<dbReference type="Proteomes" id="UP001519290">
    <property type="component" value="Unassembled WGS sequence"/>
</dbReference>
<evidence type="ECO:0000259" key="1">
    <source>
        <dbReference type="Pfam" id="PF13191"/>
    </source>
</evidence>
<dbReference type="PANTHER" id="PTHR34301">
    <property type="entry name" value="DNA-BINDING PROTEIN-RELATED"/>
    <property type="match status" value="1"/>
</dbReference>
<feature type="domain" description="Orc1-like AAA ATPase" evidence="1">
    <location>
        <begin position="14"/>
        <end position="183"/>
    </location>
</feature>
<dbReference type="EMBL" id="JAGIOD010000002">
    <property type="protein sequence ID" value="MBP2384433.1"/>
    <property type="molecule type" value="Genomic_DNA"/>
</dbReference>
<protein>
    <recommendedName>
        <fullName evidence="1">Orc1-like AAA ATPase domain-containing protein</fullName>
    </recommendedName>
</protein>
<dbReference type="RefSeq" id="WP_209905277.1">
    <property type="nucleotide sequence ID" value="NZ_BAAAJW010000013.1"/>
</dbReference>
<evidence type="ECO:0000313" key="3">
    <source>
        <dbReference type="Proteomes" id="UP001519290"/>
    </source>
</evidence>
<organism evidence="2 3">
    <name type="scientific">Brachybacterium sacelli</name>
    <dbReference type="NCBI Taxonomy" id="173364"/>
    <lineage>
        <taxon>Bacteria</taxon>
        <taxon>Bacillati</taxon>
        <taxon>Actinomycetota</taxon>
        <taxon>Actinomycetes</taxon>
        <taxon>Micrococcales</taxon>
        <taxon>Dermabacteraceae</taxon>
        <taxon>Brachybacterium</taxon>
    </lineage>
</organism>
<dbReference type="Gene3D" id="3.40.50.300">
    <property type="entry name" value="P-loop containing nucleotide triphosphate hydrolases"/>
    <property type="match status" value="1"/>
</dbReference>
<proteinExistence type="predicted"/>
<keyword evidence="3" id="KW-1185">Reference proteome</keyword>
<gene>
    <name evidence="2" type="ORF">JOF43_004422</name>
</gene>
<dbReference type="InterPro" id="IPR041664">
    <property type="entry name" value="AAA_16"/>
</dbReference>
<comment type="caution">
    <text evidence="2">The sequence shown here is derived from an EMBL/GenBank/DDBJ whole genome shotgun (WGS) entry which is preliminary data.</text>
</comment>
<name>A0ABS4X7J8_9MICO</name>
<dbReference type="SUPFAM" id="SSF52540">
    <property type="entry name" value="P-loop containing nucleoside triphosphate hydrolases"/>
    <property type="match status" value="1"/>
</dbReference>
<accession>A0ABS4X7J8</accession>